<accession>A0A1I4R890</accession>
<dbReference type="Gene3D" id="3.10.490.10">
    <property type="entry name" value="Gamma-glutamyl cyclotransferase-like"/>
    <property type="match status" value="1"/>
</dbReference>
<dbReference type="AlphaFoldDB" id="A0A1I4R890"/>
<name>A0A1I4R890_9BACT</name>
<evidence type="ECO:0000256" key="2">
    <source>
        <dbReference type="ARBA" id="ARBA00030602"/>
    </source>
</evidence>
<dbReference type="InterPro" id="IPR045038">
    <property type="entry name" value="AIG2-like"/>
</dbReference>
<dbReference type="GO" id="GO:0016740">
    <property type="term" value="F:transferase activity"/>
    <property type="evidence" value="ECO:0007669"/>
    <property type="project" value="UniProtKB-KW"/>
</dbReference>
<evidence type="ECO:0000313" key="4">
    <source>
        <dbReference type="EMBL" id="SFM48395.1"/>
    </source>
</evidence>
<dbReference type="Proteomes" id="UP000199611">
    <property type="component" value="Unassembled WGS sequence"/>
</dbReference>
<dbReference type="PANTHER" id="PTHR31544">
    <property type="entry name" value="AIG2-LIKE PROTEIN D"/>
    <property type="match status" value="1"/>
</dbReference>
<evidence type="ECO:0000256" key="1">
    <source>
        <dbReference type="ARBA" id="ARBA00022679"/>
    </source>
</evidence>
<dbReference type="InterPro" id="IPR009288">
    <property type="entry name" value="AIG2-like_dom"/>
</dbReference>
<sequence length="141" mass="16161">MKQAKTEGNLFAYGTLMCPEIMLEVCGTVLASRRALLRGFSRYRIRDEFYPGILPDPGGFVGGVVYFGVSDELWQGLDRFEGDMYERVPVTPVLMTGEKIEAFAYVVKPAFYSMLTGEEWDFHEFLTKFKDAFRSSYRGFE</sequence>
<proteinExistence type="predicted"/>
<dbReference type="InterPro" id="IPR013024">
    <property type="entry name" value="GGCT-like"/>
</dbReference>
<feature type="domain" description="Gamma-glutamylcyclotransferase AIG2-like" evidence="3">
    <location>
        <begin position="10"/>
        <end position="120"/>
    </location>
</feature>
<keyword evidence="5" id="KW-1185">Reference proteome</keyword>
<protein>
    <recommendedName>
        <fullName evidence="2">Putative gamma-glutamylcyclotransferase</fullName>
    </recommendedName>
</protein>
<dbReference type="OrthoDB" id="279154at2"/>
<dbReference type="CDD" id="cd06661">
    <property type="entry name" value="GGCT_like"/>
    <property type="match status" value="1"/>
</dbReference>
<dbReference type="STRING" id="39841.SAMN05660836_00460"/>
<keyword evidence="1 4" id="KW-0808">Transferase</keyword>
<dbReference type="InterPro" id="IPR036568">
    <property type="entry name" value="GGCT-like_sf"/>
</dbReference>
<evidence type="ECO:0000259" key="3">
    <source>
        <dbReference type="Pfam" id="PF06094"/>
    </source>
</evidence>
<dbReference type="Pfam" id="PF06094">
    <property type="entry name" value="GGACT"/>
    <property type="match status" value="1"/>
</dbReference>
<dbReference type="EMBL" id="FOUU01000001">
    <property type="protein sequence ID" value="SFM48395.1"/>
    <property type="molecule type" value="Genomic_DNA"/>
</dbReference>
<gene>
    <name evidence="4" type="ORF">SAMN05660836_00460</name>
</gene>
<dbReference type="PANTHER" id="PTHR31544:SF2">
    <property type="entry name" value="AIG2-LIKE PROTEIN D"/>
    <property type="match status" value="1"/>
</dbReference>
<dbReference type="RefSeq" id="WP_093393170.1">
    <property type="nucleotide sequence ID" value="NZ_FOUU01000001.1"/>
</dbReference>
<dbReference type="SUPFAM" id="SSF110857">
    <property type="entry name" value="Gamma-glutamyl cyclotransferase-like"/>
    <property type="match status" value="1"/>
</dbReference>
<evidence type="ECO:0000313" key="5">
    <source>
        <dbReference type="Proteomes" id="UP000199611"/>
    </source>
</evidence>
<reference evidence="4 5" key="1">
    <citation type="submission" date="2016-10" db="EMBL/GenBank/DDBJ databases">
        <authorList>
            <person name="de Groot N.N."/>
        </authorList>
    </citation>
    <scope>NUCLEOTIDE SEQUENCE [LARGE SCALE GENOMIC DNA]</scope>
    <source>
        <strain evidence="4 5">DSM 9990</strain>
    </source>
</reference>
<organism evidence="4 5">
    <name type="scientific">Thermodesulforhabdus norvegica</name>
    <dbReference type="NCBI Taxonomy" id="39841"/>
    <lineage>
        <taxon>Bacteria</taxon>
        <taxon>Pseudomonadati</taxon>
        <taxon>Thermodesulfobacteriota</taxon>
        <taxon>Syntrophobacteria</taxon>
        <taxon>Syntrophobacterales</taxon>
        <taxon>Thermodesulforhabdaceae</taxon>
        <taxon>Thermodesulforhabdus</taxon>
    </lineage>
</organism>